<name>A0A2M9CUI5_9BACT</name>
<dbReference type="AlphaFoldDB" id="A0A2M9CUI5"/>
<keyword evidence="3" id="KW-1185">Reference proteome</keyword>
<protein>
    <submittedName>
        <fullName evidence="2">Metal-sulfur cluster biosynthetic enzyme</fullName>
    </submittedName>
</protein>
<dbReference type="Proteomes" id="UP000230000">
    <property type="component" value="Unassembled WGS sequence"/>
</dbReference>
<dbReference type="RefSeq" id="WP_211277204.1">
    <property type="nucleotide sequence ID" value="NZ_PGFG01000001.1"/>
</dbReference>
<evidence type="ECO:0000313" key="3">
    <source>
        <dbReference type="Proteomes" id="UP000230000"/>
    </source>
</evidence>
<dbReference type="SUPFAM" id="SSF117916">
    <property type="entry name" value="Fe-S cluster assembly (FSCA) domain-like"/>
    <property type="match status" value="1"/>
</dbReference>
<dbReference type="PANTHER" id="PTHR42831:SF1">
    <property type="entry name" value="FE-S PROTEIN MATURATION AUXILIARY FACTOR YITW"/>
    <property type="match status" value="1"/>
</dbReference>
<feature type="domain" description="MIP18 family-like" evidence="1">
    <location>
        <begin position="19"/>
        <end position="77"/>
    </location>
</feature>
<comment type="caution">
    <text evidence="2">The sequence shown here is derived from an EMBL/GenBank/DDBJ whole genome shotgun (WGS) entry which is preliminary data.</text>
</comment>
<reference evidence="2 3" key="1">
    <citation type="submission" date="2017-11" db="EMBL/GenBank/DDBJ databases">
        <title>Genomic Encyclopedia of Archaeal and Bacterial Type Strains, Phase II (KMG-II): From Individual Species to Whole Genera.</title>
        <authorList>
            <person name="Goeker M."/>
        </authorList>
    </citation>
    <scope>NUCLEOTIDE SEQUENCE [LARGE SCALE GENOMIC DNA]</scope>
    <source>
        <strain evidence="2 3">DSM 27268</strain>
    </source>
</reference>
<dbReference type="InterPro" id="IPR034904">
    <property type="entry name" value="FSCA_dom_sf"/>
</dbReference>
<accession>A0A2M9CUI5</accession>
<sequence length="111" mass="12766">MLELSIQDPHFNEKMLAIDALHQVIDPELFVNIIDLGLVYDLDFSQPDQLVITMTLSTPHCPLGEAIEAGIHHVLEPFFPNRKIEVNIVWEPPWDFSMMTDEGRRQLGIEE</sequence>
<dbReference type="Pfam" id="PF01883">
    <property type="entry name" value="FeS_assembly_P"/>
    <property type="match status" value="1"/>
</dbReference>
<dbReference type="InterPro" id="IPR052339">
    <property type="entry name" value="Fe-S_Maturation_MIP18"/>
</dbReference>
<dbReference type="EMBL" id="PGFG01000001">
    <property type="protein sequence ID" value="PJJ75586.1"/>
    <property type="molecule type" value="Genomic_DNA"/>
</dbReference>
<evidence type="ECO:0000313" key="2">
    <source>
        <dbReference type="EMBL" id="PJJ75586.1"/>
    </source>
</evidence>
<organism evidence="2 3">
    <name type="scientific">Thermoflavifilum aggregans</name>
    <dbReference type="NCBI Taxonomy" id="454188"/>
    <lineage>
        <taxon>Bacteria</taxon>
        <taxon>Pseudomonadati</taxon>
        <taxon>Bacteroidota</taxon>
        <taxon>Chitinophagia</taxon>
        <taxon>Chitinophagales</taxon>
        <taxon>Chitinophagaceae</taxon>
        <taxon>Thermoflavifilum</taxon>
    </lineage>
</organism>
<dbReference type="InterPro" id="IPR002744">
    <property type="entry name" value="MIP18-like"/>
</dbReference>
<dbReference type="PANTHER" id="PTHR42831">
    <property type="entry name" value="FE-S PROTEIN MATURATION AUXILIARY FACTOR YITW"/>
    <property type="match status" value="1"/>
</dbReference>
<gene>
    <name evidence="2" type="ORF">BXY57_1165</name>
</gene>
<proteinExistence type="predicted"/>
<evidence type="ECO:0000259" key="1">
    <source>
        <dbReference type="Pfam" id="PF01883"/>
    </source>
</evidence>
<dbReference type="Gene3D" id="3.30.300.130">
    <property type="entry name" value="Fe-S cluster assembly (FSCA)"/>
    <property type="match status" value="1"/>
</dbReference>